<comment type="catalytic activity">
    <reaction evidence="1">
        <text>Release of an N-terminal amino acid, Xaa-|-Yaa- from a peptide, amide or arylamide. Xaa is preferably Ala, but may be most amino acids including Pro (slow action). When a terminal hydrophobic residue is followed by a prolyl residue, the two may be released as an intact Xaa-Pro dipeptide.</text>
        <dbReference type="EC" id="3.4.11.2"/>
    </reaction>
</comment>
<keyword evidence="10 22" id="KW-0479">Metal-binding</keyword>
<keyword evidence="9 24" id="KW-0812">Transmembrane</keyword>
<keyword evidence="13 22" id="KW-0862">Zinc</keyword>
<dbReference type="InterPro" id="IPR042097">
    <property type="entry name" value="Aminopeptidase_N-like_N_sf"/>
</dbReference>
<dbReference type="GO" id="GO:0098552">
    <property type="term" value="C:side of membrane"/>
    <property type="evidence" value="ECO:0007669"/>
    <property type="project" value="UniProtKB-KW"/>
</dbReference>
<evidence type="ECO:0000256" key="3">
    <source>
        <dbReference type="ARBA" id="ARBA00004609"/>
    </source>
</evidence>
<evidence type="ECO:0000259" key="25">
    <source>
        <dbReference type="Pfam" id="PF01433"/>
    </source>
</evidence>
<dbReference type="Gene3D" id="2.60.40.1910">
    <property type="match status" value="1"/>
</dbReference>
<evidence type="ECO:0000256" key="9">
    <source>
        <dbReference type="ARBA" id="ARBA00022692"/>
    </source>
</evidence>
<feature type="domain" description="ERAP1-like C-terminal" evidence="26">
    <location>
        <begin position="617"/>
        <end position="933"/>
    </location>
</feature>
<dbReference type="CDD" id="cd09601">
    <property type="entry name" value="M1_APN-Q_like"/>
    <property type="match status" value="1"/>
</dbReference>
<evidence type="ECO:0000256" key="20">
    <source>
        <dbReference type="ARBA" id="ARBA00023288"/>
    </source>
</evidence>
<proteinExistence type="evidence at transcript level"/>
<evidence type="ECO:0000256" key="24">
    <source>
        <dbReference type="RuleBase" id="RU364040"/>
    </source>
</evidence>
<dbReference type="InterPro" id="IPR034016">
    <property type="entry name" value="M1_APN-typ"/>
</dbReference>
<dbReference type="GO" id="GO:0016285">
    <property type="term" value="F:alanyl aminopeptidase activity"/>
    <property type="evidence" value="ECO:0007669"/>
    <property type="project" value="UniProtKB-EC"/>
</dbReference>
<accession>A0A2L1IQ87</accession>
<dbReference type="AlphaFoldDB" id="A0A2L1IQ87"/>
<dbReference type="Gene3D" id="1.25.50.20">
    <property type="match status" value="1"/>
</dbReference>
<feature type="active site" description="Proton acceptor" evidence="21">
    <location>
        <position position="388"/>
    </location>
</feature>
<evidence type="ECO:0000256" key="13">
    <source>
        <dbReference type="ARBA" id="ARBA00022833"/>
    </source>
</evidence>
<comment type="similarity">
    <text evidence="4 24">Belongs to the peptidase M1 family.</text>
</comment>
<dbReference type="FunFam" id="1.10.390.10:FF:000001">
    <property type="entry name" value="Aminopeptidase"/>
    <property type="match status" value="1"/>
</dbReference>
<dbReference type="GO" id="GO:0005737">
    <property type="term" value="C:cytoplasm"/>
    <property type="evidence" value="ECO:0007669"/>
    <property type="project" value="TreeGrafter"/>
</dbReference>
<dbReference type="Gene3D" id="1.10.390.10">
    <property type="entry name" value="Neutral Protease Domain 2"/>
    <property type="match status" value="1"/>
</dbReference>
<keyword evidence="7" id="KW-0336">GPI-anchor</keyword>
<evidence type="ECO:0000256" key="17">
    <source>
        <dbReference type="ARBA" id="ARBA00023136"/>
    </source>
</evidence>
<dbReference type="GO" id="GO:0043171">
    <property type="term" value="P:peptide catabolic process"/>
    <property type="evidence" value="ECO:0007669"/>
    <property type="project" value="TreeGrafter"/>
</dbReference>
<evidence type="ECO:0000256" key="18">
    <source>
        <dbReference type="ARBA" id="ARBA00023157"/>
    </source>
</evidence>
<dbReference type="GO" id="GO:0005886">
    <property type="term" value="C:plasma membrane"/>
    <property type="evidence" value="ECO:0007669"/>
    <property type="project" value="UniProtKB-SubCell"/>
</dbReference>
<dbReference type="SUPFAM" id="SSF55486">
    <property type="entry name" value="Metalloproteases ('zincins'), catalytic domain"/>
    <property type="match status" value="1"/>
</dbReference>
<reference evidence="28" key="1">
    <citation type="journal article" date="2018" name="J. Insect Sci.">
        <title>Analysis of Homologs of Cry-toxin Receptor-Related Proteins in the Midgut of a Non-Bt Target, Nilaparvata lugens (Stal) (Hemiptera: Delphacidae).</title>
        <authorList>
            <person name="Shao E."/>
            <person name="Lin L."/>
            <person name="Liu S."/>
            <person name="Zhang J."/>
            <person name="Chen X."/>
            <person name="Sha L."/>
            <person name="Huang Z."/>
            <person name="Huang B."/>
            <person name="Guan X."/>
        </authorList>
    </citation>
    <scope>NUCLEOTIDE SEQUENCE</scope>
</reference>
<evidence type="ECO:0000256" key="8">
    <source>
        <dbReference type="ARBA" id="ARBA00022670"/>
    </source>
</evidence>
<feature type="binding site" evidence="22">
    <location>
        <position position="410"/>
    </location>
    <ligand>
        <name>Zn(2+)</name>
        <dbReference type="ChEBI" id="CHEBI:29105"/>
        <note>catalytic</note>
    </ligand>
</feature>
<evidence type="ECO:0000256" key="4">
    <source>
        <dbReference type="ARBA" id="ARBA00010136"/>
    </source>
</evidence>
<evidence type="ECO:0000256" key="10">
    <source>
        <dbReference type="ARBA" id="ARBA00022723"/>
    </source>
</evidence>
<dbReference type="Pfam" id="PF17900">
    <property type="entry name" value="Peptidase_M1_N"/>
    <property type="match status" value="1"/>
</dbReference>
<comment type="cofactor">
    <cofactor evidence="22 24">
        <name>Zn(2+)</name>
        <dbReference type="ChEBI" id="CHEBI:29105"/>
    </cofactor>
    <text evidence="22 24">Binds 1 zinc ion per subunit.</text>
</comment>
<dbReference type="Pfam" id="PF11838">
    <property type="entry name" value="ERAP1_C"/>
    <property type="match status" value="1"/>
</dbReference>
<name>A0A2L1IQ87_NILLU</name>
<evidence type="ECO:0000256" key="22">
    <source>
        <dbReference type="PIRSR" id="PIRSR634016-3"/>
    </source>
</evidence>
<evidence type="ECO:0000256" key="5">
    <source>
        <dbReference type="ARBA" id="ARBA00022438"/>
    </source>
</evidence>
<dbReference type="PANTHER" id="PTHR11533">
    <property type="entry name" value="PROTEASE M1 ZINC METALLOPROTEASE"/>
    <property type="match status" value="1"/>
</dbReference>
<keyword evidence="14" id="KW-0735">Signal-anchor</keyword>
<dbReference type="PRINTS" id="PR00756">
    <property type="entry name" value="ALADIPTASE"/>
</dbReference>
<evidence type="ECO:0000256" key="2">
    <source>
        <dbReference type="ARBA" id="ARBA00004606"/>
    </source>
</evidence>
<evidence type="ECO:0000256" key="12">
    <source>
        <dbReference type="ARBA" id="ARBA00022801"/>
    </source>
</evidence>
<evidence type="ECO:0000313" key="28">
    <source>
        <dbReference type="EMBL" id="AVD96939.1"/>
    </source>
</evidence>
<feature type="site" description="Transition state stabilizer" evidence="23">
    <location>
        <position position="473"/>
    </location>
</feature>
<feature type="domain" description="Peptidase M1 membrane alanine aminopeptidase" evidence="25">
    <location>
        <begin position="315"/>
        <end position="538"/>
    </location>
</feature>
<evidence type="ECO:0000256" key="14">
    <source>
        <dbReference type="ARBA" id="ARBA00022968"/>
    </source>
</evidence>
<feature type="domain" description="Aminopeptidase N-like N-terminal" evidence="27">
    <location>
        <begin position="93"/>
        <end position="285"/>
    </location>
</feature>
<evidence type="ECO:0000256" key="21">
    <source>
        <dbReference type="PIRSR" id="PIRSR634016-1"/>
    </source>
</evidence>
<dbReference type="FunFam" id="2.60.40.1910:FF:000008">
    <property type="entry name" value="Aminopeptidase"/>
    <property type="match status" value="1"/>
</dbReference>
<feature type="binding site" evidence="22">
    <location>
        <position position="387"/>
    </location>
    <ligand>
        <name>Zn(2+)</name>
        <dbReference type="ChEBI" id="CHEBI:29105"/>
        <note>catalytic</note>
    </ligand>
</feature>
<dbReference type="EC" id="3.4.11.-" evidence="24"/>
<dbReference type="GO" id="GO:0008270">
    <property type="term" value="F:zinc ion binding"/>
    <property type="evidence" value="ECO:0007669"/>
    <property type="project" value="UniProtKB-UniRule"/>
</dbReference>
<dbReference type="GO" id="GO:0006508">
    <property type="term" value="P:proteolysis"/>
    <property type="evidence" value="ECO:0007669"/>
    <property type="project" value="UniProtKB-KW"/>
</dbReference>
<evidence type="ECO:0000256" key="23">
    <source>
        <dbReference type="PIRSR" id="PIRSR634016-4"/>
    </source>
</evidence>
<keyword evidence="6" id="KW-1003">Cell membrane</keyword>
<keyword evidence="16 24" id="KW-0482">Metalloprotease</keyword>
<dbReference type="SUPFAM" id="SSF63737">
    <property type="entry name" value="Leukotriene A4 hydrolase N-terminal domain"/>
    <property type="match status" value="1"/>
</dbReference>
<dbReference type="InterPro" id="IPR024571">
    <property type="entry name" value="ERAP1-like_C_dom"/>
</dbReference>
<evidence type="ECO:0000256" key="19">
    <source>
        <dbReference type="ARBA" id="ARBA00023180"/>
    </source>
</evidence>
<dbReference type="FunFam" id="2.60.40.1730:FF:000012">
    <property type="entry name" value="Aminopeptidase N"/>
    <property type="match status" value="1"/>
</dbReference>
<keyword evidence="18" id="KW-1015">Disulfide bond</keyword>
<evidence type="ECO:0000256" key="15">
    <source>
        <dbReference type="ARBA" id="ARBA00022989"/>
    </source>
</evidence>
<dbReference type="GO" id="GO:0070006">
    <property type="term" value="F:metalloaminopeptidase activity"/>
    <property type="evidence" value="ECO:0007669"/>
    <property type="project" value="TreeGrafter"/>
</dbReference>
<keyword evidence="15 24" id="KW-1133">Transmembrane helix</keyword>
<dbReference type="GO" id="GO:0005615">
    <property type="term" value="C:extracellular space"/>
    <property type="evidence" value="ECO:0007669"/>
    <property type="project" value="TreeGrafter"/>
</dbReference>
<keyword evidence="17 24" id="KW-0472">Membrane</keyword>
<evidence type="ECO:0000256" key="1">
    <source>
        <dbReference type="ARBA" id="ARBA00000098"/>
    </source>
</evidence>
<evidence type="ECO:0000256" key="6">
    <source>
        <dbReference type="ARBA" id="ARBA00022475"/>
    </source>
</evidence>
<dbReference type="InterPro" id="IPR027268">
    <property type="entry name" value="Peptidase_M4/M1_CTD_sf"/>
</dbReference>
<dbReference type="PANTHER" id="PTHR11533:SF294">
    <property type="entry name" value="THYROTROPIN-RELEASING HORMONE-DEGRADING ECTOENZYME"/>
    <property type="match status" value="1"/>
</dbReference>
<comment type="subcellular location">
    <subcellularLocation>
        <location evidence="3">Cell membrane</location>
        <topology evidence="3">Lipid-anchor</topology>
        <topology evidence="3">GPI-anchor</topology>
    </subcellularLocation>
    <subcellularLocation>
        <location evidence="2">Membrane</location>
        <topology evidence="2">Single-pass type II membrane protein</topology>
    </subcellularLocation>
</comment>
<dbReference type="InterPro" id="IPR001930">
    <property type="entry name" value="Peptidase_M1"/>
</dbReference>
<dbReference type="EMBL" id="MF741656">
    <property type="protein sequence ID" value="AVD96939.1"/>
    <property type="molecule type" value="mRNA"/>
</dbReference>
<keyword evidence="19" id="KW-0325">Glycoprotein</keyword>
<dbReference type="FunFam" id="1.25.50.20:FF:000001">
    <property type="entry name" value="Aminopeptidase"/>
    <property type="match status" value="1"/>
</dbReference>
<feature type="transmembrane region" description="Helical" evidence="24">
    <location>
        <begin position="31"/>
        <end position="55"/>
    </location>
</feature>
<dbReference type="Pfam" id="PF01433">
    <property type="entry name" value="Peptidase_M1"/>
    <property type="match status" value="1"/>
</dbReference>
<evidence type="ECO:0000256" key="16">
    <source>
        <dbReference type="ARBA" id="ARBA00023049"/>
    </source>
</evidence>
<dbReference type="GO" id="GO:0042277">
    <property type="term" value="F:peptide binding"/>
    <property type="evidence" value="ECO:0007669"/>
    <property type="project" value="TreeGrafter"/>
</dbReference>
<keyword evidence="12 24" id="KW-0378">Hydrolase</keyword>
<protein>
    <recommendedName>
        <fullName evidence="24">Aminopeptidase</fullName>
        <ecNumber evidence="24">3.4.11.-</ecNumber>
    </recommendedName>
</protein>
<keyword evidence="5 24" id="KW-0031">Aminopeptidase</keyword>
<keyword evidence="8 24" id="KW-0645">Protease</keyword>
<sequence length="960" mass="110106">MTKPPEVVSMMDGTTPSLTVTRPPGFIISRLTAALFFTGFVLSLLFVALLAYALAPCHGMGMGRARVLGGGGSPTANWRRASQDVRLPRSVLPHSYEIKLVPFIWEGNFTFAGQVDIVVNVTQPTRSITLHVNDIEVHEATLSLISEDLESPIRVTEVRNDSVKQFLVVSLGEELKPEQQYKLSIRYTGQLNDILQGFYRSSYTVNNTKRWIATTQFQSTDARRAFPCFDEPALKAKFTMHIARPYSMIAISNMPKITTTPADFPDLPGYEWDHFKESVPMSTYLVAFTVSDFEKMTDGRFSVFARHDALAQAHYSLEIGPKILKHYEQYYNIEFPLPKLDMIALPDFSAGAMENWGLITYRETTMLYQDGISTNKHKMRVATVISHELAHQWFGNLVTPAWWNDLWLKEGFATFIGYTAINHMEPSWKVLDQFLLQQVLGSMKIDSLNATHEIEVEVEEPKDIVQIFDNISYMKGASIINMMSQFLGERVFRAGLKRYLTEHAYSNACQDQLWRAVTVEAASSLPQGVDVKQIMDTWTLLPGFPVVTVHRDYEQGTASVTQERYFVLNEFTSEDKWWVPVSYTTQSEMDFNNTQPKIWLEPFKPTKKITNIDPNDWLLINLKHTGYYKVNYDEENWRRLQESYLKMPETIRAQLLSDVFSLAATGRTNYSTALGFSLHLPRDNSYFPWSIASEKLSFIGKLMRDTDASDDLKKYMLHLVVNTNKELTFFPKTPITGYLNLLLQLNLVGVAADSDHQKLVHEAKQFLNDEILGKNVSIMADFKTKAYCTAIKHGGYEEWNFLWKKYHETNIASDRVVILMALGCSKNSTILSMYLNRILDPDSEIRKQDGAFLFEVVANKNPVLAFDFLKKRWENLQSYFGLGFRQMAKIIESLGTHLNMEQQLIELEKLRSDHMQSLGSTSNSFKQTIERVKFNIQWMNNHYESVTTWLKEMLPKLKKT</sequence>
<dbReference type="InterPro" id="IPR014782">
    <property type="entry name" value="Peptidase_M1_dom"/>
</dbReference>
<keyword evidence="20" id="KW-0449">Lipoprotein</keyword>
<evidence type="ECO:0000259" key="27">
    <source>
        <dbReference type="Pfam" id="PF17900"/>
    </source>
</evidence>
<evidence type="ECO:0000256" key="7">
    <source>
        <dbReference type="ARBA" id="ARBA00022622"/>
    </source>
</evidence>
<organism evidence="28">
    <name type="scientific">Nilaparvata lugens</name>
    <name type="common">Brown planthopper</name>
    <dbReference type="NCBI Taxonomy" id="108931"/>
    <lineage>
        <taxon>Eukaryota</taxon>
        <taxon>Metazoa</taxon>
        <taxon>Ecdysozoa</taxon>
        <taxon>Arthropoda</taxon>
        <taxon>Hexapoda</taxon>
        <taxon>Insecta</taxon>
        <taxon>Pterygota</taxon>
        <taxon>Neoptera</taxon>
        <taxon>Paraneoptera</taxon>
        <taxon>Hemiptera</taxon>
        <taxon>Auchenorrhyncha</taxon>
        <taxon>Fulgoroidea</taxon>
        <taxon>Delphacidae</taxon>
        <taxon>Delphacinae</taxon>
        <taxon>Nilaparvata</taxon>
    </lineage>
</organism>
<feature type="binding site" evidence="22">
    <location>
        <position position="391"/>
    </location>
    <ligand>
        <name>Zn(2+)</name>
        <dbReference type="ChEBI" id="CHEBI:29105"/>
        <note>catalytic</note>
    </ligand>
</feature>
<evidence type="ECO:0000259" key="26">
    <source>
        <dbReference type="Pfam" id="PF11838"/>
    </source>
</evidence>
<keyword evidence="11" id="KW-0732">Signal</keyword>
<evidence type="ECO:0000256" key="11">
    <source>
        <dbReference type="ARBA" id="ARBA00022729"/>
    </source>
</evidence>
<dbReference type="OrthoDB" id="510539at2759"/>
<dbReference type="Gene3D" id="2.60.40.1730">
    <property type="entry name" value="tricorn interacting facor f3 domain"/>
    <property type="match status" value="1"/>
</dbReference>
<dbReference type="InterPro" id="IPR045357">
    <property type="entry name" value="Aminopeptidase_N-like_N"/>
</dbReference>
<dbReference type="InterPro" id="IPR050344">
    <property type="entry name" value="Peptidase_M1_aminopeptidases"/>
</dbReference>